<protein>
    <recommendedName>
        <fullName evidence="1">RNase H type-1 domain-containing protein</fullName>
    </recommendedName>
</protein>
<evidence type="ECO:0000313" key="2">
    <source>
        <dbReference type="EMBL" id="CAL1392250.1"/>
    </source>
</evidence>
<name>A0AAV2F211_9ROSI</name>
<dbReference type="Gene3D" id="3.30.420.10">
    <property type="entry name" value="Ribonuclease H-like superfamily/Ribonuclease H"/>
    <property type="match status" value="1"/>
</dbReference>
<evidence type="ECO:0000259" key="1">
    <source>
        <dbReference type="Pfam" id="PF13456"/>
    </source>
</evidence>
<feature type="domain" description="RNase H type-1" evidence="1">
    <location>
        <begin position="40"/>
        <end position="158"/>
    </location>
</feature>
<dbReference type="PANTHER" id="PTHR47723">
    <property type="entry name" value="OS05G0353850 PROTEIN"/>
    <property type="match status" value="1"/>
</dbReference>
<dbReference type="EMBL" id="OZ034819">
    <property type="protein sequence ID" value="CAL1392250.1"/>
    <property type="molecule type" value="Genomic_DNA"/>
</dbReference>
<dbReference type="PANTHER" id="PTHR47723:SF13">
    <property type="entry name" value="PUTATIVE-RELATED"/>
    <property type="match status" value="1"/>
</dbReference>
<dbReference type="GO" id="GO:0003676">
    <property type="term" value="F:nucleic acid binding"/>
    <property type="evidence" value="ECO:0007669"/>
    <property type="project" value="InterPro"/>
</dbReference>
<dbReference type="InterPro" id="IPR012337">
    <property type="entry name" value="RNaseH-like_sf"/>
</dbReference>
<sequence length="179" mass="19853">MQQQCQSAFTKTHQAMGVGDGRSTRLLGWDRPPPGWVALNTDGSVVLSSASAMAGGILRDSNDRFLRALSANLGDRSITHAELARIYHNLILAWEMGARKVRLQTDSMTAIAIIQTNRDNHPHRTMAASIRQLLERDWEVTLEHVFRESNYVADHMATVGHSLSFGVHVVENPGPNLPY</sequence>
<keyword evidence="3" id="KW-1185">Reference proteome</keyword>
<accession>A0AAV2F211</accession>
<dbReference type="GO" id="GO:0004523">
    <property type="term" value="F:RNA-DNA hybrid ribonuclease activity"/>
    <property type="evidence" value="ECO:0007669"/>
    <property type="project" value="InterPro"/>
</dbReference>
<dbReference type="CDD" id="cd06222">
    <property type="entry name" value="RNase_H_like"/>
    <property type="match status" value="1"/>
</dbReference>
<dbReference type="SUPFAM" id="SSF53098">
    <property type="entry name" value="Ribonuclease H-like"/>
    <property type="match status" value="1"/>
</dbReference>
<reference evidence="2 3" key="1">
    <citation type="submission" date="2024-04" db="EMBL/GenBank/DDBJ databases">
        <authorList>
            <person name="Fracassetti M."/>
        </authorList>
    </citation>
    <scope>NUCLEOTIDE SEQUENCE [LARGE SCALE GENOMIC DNA]</scope>
</reference>
<gene>
    <name evidence="2" type="ORF">LTRI10_LOCUS32912</name>
</gene>
<evidence type="ECO:0000313" key="3">
    <source>
        <dbReference type="Proteomes" id="UP001497516"/>
    </source>
</evidence>
<dbReference type="InterPro" id="IPR036397">
    <property type="entry name" value="RNaseH_sf"/>
</dbReference>
<dbReference type="InterPro" id="IPR044730">
    <property type="entry name" value="RNase_H-like_dom_plant"/>
</dbReference>
<dbReference type="InterPro" id="IPR053151">
    <property type="entry name" value="RNase_H-like"/>
</dbReference>
<proteinExistence type="predicted"/>
<dbReference type="InterPro" id="IPR002156">
    <property type="entry name" value="RNaseH_domain"/>
</dbReference>
<dbReference type="AlphaFoldDB" id="A0AAV2F211"/>
<dbReference type="Proteomes" id="UP001497516">
    <property type="component" value="Chromosome 6"/>
</dbReference>
<dbReference type="Pfam" id="PF13456">
    <property type="entry name" value="RVT_3"/>
    <property type="match status" value="1"/>
</dbReference>
<organism evidence="2 3">
    <name type="scientific">Linum trigynum</name>
    <dbReference type="NCBI Taxonomy" id="586398"/>
    <lineage>
        <taxon>Eukaryota</taxon>
        <taxon>Viridiplantae</taxon>
        <taxon>Streptophyta</taxon>
        <taxon>Embryophyta</taxon>
        <taxon>Tracheophyta</taxon>
        <taxon>Spermatophyta</taxon>
        <taxon>Magnoliopsida</taxon>
        <taxon>eudicotyledons</taxon>
        <taxon>Gunneridae</taxon>
        <taxon>Pentapetalae</taxon>
        <taxon>rosids</taxon>
        <taxon>fabids</taxon>
        <taxon>Malpighiales</taxon>
        <taxon>Linaceae</taxon>
        <taxon>Linum</taxon>
    </lineage>
</organism>